<dbReference type="AlphaFoldDB" id="A0AAD9QXS4"/>
<accession>A0AAD9QXS4</accession>
<sequence>EPFTRFSALCLRECQQARRDILQTDLQVCTTRKRVNGNNEDALVALGGQKT</sequence>
<gene>
    <name evidence="1" type="ORF">P5673_006411</name>
</gene>
<reference evidence="1" key="1">
    <citation type="journal article" date="2023" name="G3 (Bethesda)">
        <title>Whole genome assembly and annotation of the endangered Caribbean coral Acropora cervicornis.</title>
        <authorList>
            <person name="Selwyn J.D."/>
            <person name="Vollmer S.V."/>
        </authorList>
    </citation>
    <scope>NUCLEOTIDE SEQUENCE</scope>
    <source>
        <strain evidence="1">K2</strain>
    </source>
</reference>
<proteinExistence type="predicted"/>
<feature type="non-terminal residue" evidence="1">
    <location>
        <position position="1"/>
    </location>
</feature>
<dbReference type="Proteomes" id="UP001249851">
    <property type="component" value="Unassembled WGS sequence"/>
</dbReference>
<protein>
    <submittedName>
        <fullName evidence="1">Uncharacterized protein</fullName>
    </submittedName>
</protein>
<comment type="caution">
    <text evidence="1">The sequence shown here is derived from an EMBL/GenBank/DDBJ whole genome shotgun (WGS) entry which is preliminary data.</text>
</comment>
<organism evidence="1 2">
    <name type="scientific">Acropora cervicornis</name>
    <name type="common">Staghorn coral</name>
    <dbReference type="NCBI Taxonomy" id="6130"/>
    <lineage>
        <taxon>Eukaryota</taxon>
        <taxon>Metazoa</taxon>
        <taxon>Cnidaria</taxon>
        <taxon>Anthozoa</taxon>
        <taxon>Hexacorallia</taxon>
        <taxon>Scleractinia</taxon>
        <taxon>Astrocoeniina</taxon>
        <taxon>Acroporidae</taxon>
        <taxon>Acropora</taxon>
    </lineage>
</organism>
<name>A0AAD9QXS4_ACRCE</name>
<evidence type="ECO:0000313" key="1">
    <source>
        <dbReference type="EMBL" id="KAK2569474.1"/>
    </source>
</evidence>
<reference evidence="1" key="2">
    <citation type="journal article" date="2023" name="Science">
        <title>Genomic signatures of disease resistance in endangered staghorn corals.</title>
        <authorList>
            <person name="Vollmer S.V."/>
            <person name="Selwyn J.D."/>
            <person name="Despard B.A."/>
            <person name="Roesel C.L."/>
        </authorList>
    </citation>
    <scope>NUCLEOTIDE SEQUENCE</scope>
    <source>
        <strain evidence="1">K2</strain>
    </source>
</reference>
<dbReference type="EMBL" id="JARQWQ010000010">
    <property type="protein sequence ID" value="KAK2569474.1"/>
    <property type="molecule type" value="Genomic_DNA"/>
</dbReference>
<evidence type="ECO:0000313" key="2">
    <source>
        <dbReference type="Proteomes" id="UP001249851"/>
    </source>
</evidence>
<keyword evidence="2" id="KW-1185">Reference proteome</keyword>